<dbReference type="Gene3D" id="1.10.10.60">
    <property type="entry name" value="Homeodomain-like"/>
    <property type="match status" value="2"/>
</dbReference>
<evidence type="ECO:0000256" key="1">
    <source>
        <dbReference type="ARBA" id="ARBA00023125"/>
    </source>
</evidence>
<sequence>MKHFNLSETIALYIMTCTNEELTQLTRYSIAETFQVNKSYLSKRFKEDLNLSLSSYIDQEKAVRSRIIMAATERTTVEEIAQRLGIAKPQQFRIKFRQIFHTTPGRFIRIAGKAK</sequence>
<evidence type="ECO:0000259" key="2">
    <source>
        <dbReference type="PROSITE" id="PS01124"/>
    </source>
</evidence>
<dbReference type="GO" id="GO:0003700">
    <property type="term" value="F:DNA-binding transcription factor activity"/>
    <property type="evidence" value="ECO:0007669"/>
    <property type="project" value="InterPro"/>
</dbReference>
<dbReference type="AlphaFoldDB" id="A0A7K1KP52"/>
<organism evidence="3 4">
    <name type="scientific">Pseudodesulfovibrio alkaliphilus</name>
    <dbReference type="NCBI Taxonomy" id="2661613"/>
    <lineage>
        <taxon>Bacteria</taxon>
        <taxon>Pseudomonadati</taxon>
        <taxon>Thermodesulfobacteriota</taxon>
        <taxon>Desulfovibrionia</taxon>
        <taxon>Desulfovibrionales</taxon>
        <taxon>Desulfovibrionaceae</taxon>
    </lineage>
</organism>
<dbReference type="RefSeq" id="WP_155934072.1">
    <property type="nucleotide sequence ID" value="NZ_WODC01000005.1"/>
</dbReference>
<dbReference type="EMBL" id="WODC01000005">
    <property type="protein sequence ID" value="MUM77672.1"/>
    <property type="molecule type" value="Genomic_DNA"/>
</dbReference>
<dbReference type="SMART" id="SM00342">
    <property type="entry name" value="HTH_ARAC"/>
    <property type="match status" value="1"/>
</dbReference>
<evidence type="ECO:0000313" key="4">
    <source>
        <dbReference type="Proteomes" id="UP000461162"/>
    </source>
</evidence>
<keyword evidence="4" id="KW-1185">Reference proteome</keyword>
<gene>
    <name evidence="3" type="ORF">GKC30_08505</name>
</gene>
<dbReference type="GO" id="GO:0043565">
    <property type="term" value="F:sequence-specific DNA binding"/>
    <property type="evidence" value="ECO:0007669"/>
    <property type="project" value="InterPro"/>
</dbReference>
<feature type="domain" description="HTH araC/xylS-type" evidence="2">
    <location>
        <begin position="8"/>
        <end position="110"/>
    </location>
</feature>
<name>A0A7K1KP52_9BACT</name>
<reference evidence="3 4" key="1">
    <citation type="submission" date="2019-11" db="EMBL/GenBank/DDBJ databases">
        <title>Pseudodesulfovibrio alkaliphilus, sp. nov., an alkaliphilic sulfate-reducing bacteria from mud volcano of Taman peninsula, Russia.</title>
        <authorList>
            <person name="Frolova A."/>
            <person name="Merkel A.Y."/>
            <person name="Slobodkin A.I."/>
        </authorList>
    </citation>
    <scope>NUCLEOTIDE SEQUENCE [LARGE SCALE GENOMIC DNA]</scope>
    <source>
        <strain evidence="3 4">F-1</strain>
    </source>
</reference>
<evidence type="ECO:0000313" key="3">
    <source>
        <dbReference type="EMBL" id="MUM77672.1"/>
    </source>
</evidence>
<dbReference type="Proteomes" id="UP000461162">
    <property type="component" value="Unassembled WGS sequence"/>
</dbReference>
<proteinExistence type="predicted"/>
<dbReference type="PROSITE" id="PS01124">
    <property type="entry name" value="HTH_ARAC_FAMILY_2"/>
    <property type="match status" value="1"/>
</dbReference>
<dbReference type="Pfam" id="PF12833">
    <property type="entry name" value="HTH_18"/>
    <property type="match status" value="1"/>
</dbReference>
<dbReference type="InterPro" id="IPR018060">
    <property type="entry name" value="HTH_AraC"/>
</dbReference>
<comment type="caution">
    <text evidence="3">The sequence shown here is derived from an EMBL/GenBank/DDBJ whole genome shotgun (WGS) entry which is preliminary data.</text>
</comment>
<protein>
    <submittedName>
        <fullName evidence="3">Helix-turn-helix domain-containing protein</fullName>
    </submittedName>
</protein>
<accession>A0A7K1KP52</accession>
<dbReference type="PANTHER" id="PTHR43280">
    <property type="entry name" value="ARAC-FAMILY TRANSCRIPTIONAL REGULATOR"/>
    <property type="match status" value="1"/>
</dbReference>
<dbReference type="PANTHER" id="PTHR43280:SF10">
    <property type="entry name" value="REGULATORY PROTEIN POCR"/>
    <property type="match status" value="1"/>
</dbReference>
<keyword evidence="1" id="KW-0238">DNA-binding</keyword>